<feature type="transmembrane region" description="Helical" evidence="1">
    <location>
        <begin position="429"/>
        <end position="450"/>
    </location>
</feature>
<evidence type="ECO:0000313" key="2">
    <source>
        <dbReference type="EMBL" id="KAF1990353.1"/>
    </source>
</evidence>
<keyword evidence="1" id="KW-0812">Transmembrane</keyword>
<dbReference type="Gene3D" id="1.20.58.340">
    <property type="entry name" value="Magnesium transport protein CorA, transmembrane region"/>
    <property type="match status" value="1"/>
</dbReference>
<gene>
    <name evidence="2" type="ORF">K402DRAFT_401202</name>
</gene>
<accession>A0A6G1HAV0</accession>
<sequence>MATSSADPTRFGMSEKNSALVNSFSFPFLKALTWAKGCGPGEEVDINDMSDFVYARQSSLRIILAPRDLPAASGVEWVSVFNKYLSIPDEFVSERTQNVAHSFGNKETDDGSNCAWFHWLCKNINAQKNTETGDWEIHNPNHDPTLGTEMQANADYSWWRSGFFLKYKPRLQQNQSLGSQDTLVSVSDEQEHITLVCFGAPWEMEQRFRGLLASPAWEDILRDPYILFNIVLDELFLHMDHIAWDLSKVFGGMEVKTLSTAKYPGEAAAAINFVALHNTAKHTIYLIEGFNAILTTLDALRATHKHNHSDMKPSALISNTQAAFRHRKSLFQSSHLRLTSLEKRMQNLISLSFNLVTQQDSRILQVDSQLMKTIATMTLLFLPATTVATIFSSQFFVFGNGDGSGDGSASAGGSGGSGASHITVSGVFWLFWVIAVPLTAAVVGVGWWYYSKARRELIDQRQPMRTKKKRGTLFVESV</sequence>
<proteinExistence type="predicted"/>
<protein>
    <recommendedName>
        <fullName evidence="4">Cora-domain-containing protein</fullName>
    </recommendedName>
</protein>
<name>A0A6G1HAV0_9PEZI</name>
<organism evidence="2 3">
    <name type="scientific">Aulographum hederae CBS 113979</name>
    <dbReference type="NCBI Taxonomy" id="1176131"/>
    <lineage>
        <taxon>Eukaryota</taxon>
        <taxon>Fungi</taxon>
        <taxon>Dikarya</taxon>
        <taxon>Ascomycota</taxon>
        <taxon>Pezizomycotina</taxon>
        <taxon>Dothideomycetes</taxon>
        <taxon>Pleosporomycetidae</taxon>
        <taxon>Aulographales</taxon>
        <taxon>Aulographaceae</taxon>
    </lineage>
</organism>
<evidence type="ECO:0000256" key="1">
    <source>
        <dbReference type="SAM" id="Phobius"/>
    </source>
</evidence>
<evidence type="ECO:0000313" key="3">
    <source>
        <dbReference type="Proteomes" id="UP000800041"/>
    </source>
</evidence>
<dbReference type="AlphaFoldDB" id="A0A6G1HAV0"/>
<evidence type="ECO:0008006" key="4">
    <source>
        <dbReference type="Google" id="ProtNLM"/>
    </source>
</evidence>
<feature type="transmembrane region" description="Helical" evidence="1">
    <location>
        <begin position="379"/>
        <end position="398"/>
    </location>
</feature>
<reference evidence="2" key="1">
    <citation type="journal article" date="2020" name="Stud. Mycol.">
        <title>101 Dothideomycetes genomes: a test case for predicting lifestyles and emergence of pathogens.</title>
        <authorList>
            <person name="Haridas S."/>
            <person name="Albert R."/>
            <person name="Binder M."/>
            <person name="Bloem J."/>
            <person name="Labutti K."/>
            <person name="Salamov A."/>
            <person name="Andreopoulos B."/>
            <person name="Baker S."/>
            <person name="Barry K."/>
            <person name="Bills G."/>
            <person name="Bluhm B."/>
            <person name="Cannon C."/>
            <person name="Castanera R."/>
            <person name="Culley D."/>
            <person name="Daum C."/>
            <person name="Ezra D."/>
            <person name="Gonzalez J."/>
            <person name="Henrissat B."/>
            <person name="Kuo A."/>
            <person name="Liang C."/>
            <person name="Lipzen A."/>
            <person name="Lutzoni F."/>
            <person name="Magnuson J."/>
            <person name="Mondo S."/>
            <person name="Nolan M."/>
            <person name="Ohm R."/>
            <person name="Pangilinan J."/>
            <person name="Park H.-J."/>
            <person name="Ramirez L."/>
            <person name="Alfaro M."/>
            <person name="Sun H."/>
            <person name="Tritt A."/>
            <person name="Yoshinaga Y."/>
            <person name="Zwiers L.-H."/>
            <person name="Turgeon B."/>
            <person name="Goodwin S."/>
            <person name="Spatafora J."/>
            <person name="Crous P."/>
            <person name="Grigoriev I."/>
        </authorList>
    </citation>
    <scope>NUCLEOTIDE SEQUENCE</scope>
    <source>
        <strain evidence="2">CBS 113979</strain>
    </source>
</reference>
<keyword evidence="1" id="KW-1133">Transmembrane helix</keyword>
<dbReference type="OrthoDB" id="1046782at2759"/>
<keyword evidence="1" id="KW-0472">Membrane</keyword>
<dbReference type="Proteomes" id="UP000800041">
    <property type="component" value="Unassembled WGS sequence"/>
</dbReference>
<keyword evidence="3" id="KW-1185">Reference proteome</keyword>
<dbReference type="EMBL" id="ML977142">
    <property type="protein sequence ID" value="KAF1990353.1"/>
    <property type="molecule type" value="Genomic_DNA"/>
</dbReference>